<evidence type="ECO:0000313" key="2">
    <source>
        <dbReference type="Proteomes" id="UP000828941"/>
    </source>
</evidence>
<organism evidence="1 2">
    <name type="scientific">Bauhinia variegata</name>
    <name type="common">Purple orchid tree</name>
    <name type="synonym">Phanera variegata</name>
    <dbReference type="NCBI Taxonomy" id="167791"/>
    <lineage>
        <taxon>Eukaryota</taxon>
        <taxon>Viridiplantae</taxon>
        <taxon>Streptophyta</taxon>
        <taxon>Embryophyta</taxon>
        <taxon>Tracheophyta</taxon>
        <taxon>Spermatophyta</taxon>
        <taxon>Magnoliopsida</taxon>
        <taxon>eudicotyledons</taxon>
        <taxon>Gunneridae</taxon>
        <taxon>Pentapetalae</taxon>
        <taxon>rosids</taxon>
        <taxon>fabids</taxon>
        <taxon>Fabales</taxon>
        <taxon>Fabaceae</taxon>
        <taxon>Cercidoideae</taxon>
        <taxon>Cercideae</taxon>
        <taxon>Bauhiniinae</taxon>
        <taxon>Bauhinia</taxon>
    </lineage>
</organism>
<reference evidence="1 2" key="1">
    <citation type="journal article" date="2022" name="DNA Res.">
        <title>Chromosomal-level genome assembly of the orchid tree Bauhinia variegata (Leguminosae; Cercidoideae) supports the allotetraploid origin hypothesis of Bauhinia.</title>
        <authorList>
            <person name="Zhong Y."/>
            <person name="Chen Y."/>
            <person name="Zheng D."/>
            <person name="Pang J."/>
            <person name="Liu Y."/>
            <person name="Luo S."/>
            <person name="Meng S."/>
            <person name="Qian L."/>
            <person name="Wei D."/>
            <person name="Dai S."/>
            <person name="Zhou R."/>
        </authorList>
    </citation>
    <scope>NUCLEOTIDE SEQUENCE [LARGE SCALE GENOMIC DNA]</scope>
    <source>
        <strain evidence="1">BV-YZ2020</strain>
    </source>
</reference>
<proteinExistence type="predicted"/>
<comment type="caution">
    <text evidence="1">The sequence shown here is derived from an EMBL/GenBank/DDBJ whole genome shotgun (WGS) entry which is preliminary data.</text>
</comment>
<keyword evidence="2" id="KW-1185">Reference proteome</keyword>
<name>A0ACB9KS55_BAUVA</name>
<protein>
    <submittedName>
        <fullName evidence="1">Uncharacterized protein</fullName>
    </submittedName>
</protein>
<sequence>MNLEDAMAKLAASEADLTEKTNQFMVTTNASIKQLENQVGQISQLLTTRQPGALPSTTEANPRDVKAITLRSGKTLEVVQEPTLEGEKEVEKAHENTPEERPKSQESVHKLRSKLFPYNTPPYKPPLPFPNRFRKQKLEKQFAKFLELCEIYERHIIQQEKLQDYETVALTEECNAILQKKLPQKLKDPRNFTIPCVIGQEYFSKALCDLRASINLMPLSIYRKLNNGEAKPTTVSLQLADRSIKYPRGIVEDVLVKVDKFIFLADFIVLDMEEDQEIPIILGRPFLATERALIDVQKGNLTFRV</sequence>
<dbReference type="Proteomes" id="UP000828941">
    <property type="component" value="Chromosome 13"/>
</dbReference>
<accession>A0ACB9KS55</accession>
<dbReference type="EMBL" id="CM039438">
    <property type="protein sequence ID" value="KAI4299930.1"/>
    <property type="molecule type" value="Genomic_DNA"/>
</dbReference>
<evidence type="ECO:0000313" key="1">
    <source>
        <dbReference type="EMBL" id="KAI4299930.1"/>
    </source>
</evidence>
<gene>
    <name evidence="1" type="ORF">L6164_033350</name>
</gene>